<evidence type="ECO:0000256" key="4">
    <source>
        <dbReference type="ARBA" id="ARBA00022692"/>
    </source>
</evidence>
<dbReference type="Pfam" id="PF00344">
    <property type="entry name" value="SecY"/>
    <property type="match status" value="1"/>
</dbReference>
<accession>A0ABP0K486</accession>
<dbReference type="SUPFAM" id="SSF103491">
    <property type="entry name" value="Preprotein translocase SecY subunit"/>
    <property type="match status" value="1"/>
</dbReference>
<feature type="transmembrane region" description="Helical" evidence="12">
    <location>
        <begin position="144"/>
        <end position="166"/>
    </location>
</feature>
<dbReference type="InterPro" id="IPR023201">
    <property type="entry name" value="SecY_dom_sf"/>
</dbReference>
<dbReference type="PANTHER" id="PTHR10906">
    <property type="entry name" value="SECY/SEC61-ALPHA FAMILY MEMBER"/>
    <property type="match status" value="1"/>
</dbReference>
<dbReference type="InterPro" id="IPR002208">
    <property type="entry name" value="SecY/SEC61-alpha"/>
</dbReference>
<dbReference type="Gene3D" id="1.10.3370.10">
    <property type="entry name" value="SecY subunit domain"/>
    <property type="match status" value="1"/>
</dbReference>
<keyword evidence="5 9" id="KW-0653">Protein transport</keyword>
<evidence type="ECO:0000256" key="7">
    <source>
        <dbReference type="ARBA" id="ARBA00023010"/>
    </source>
</evidence>
<dbReference type="Proteomes" id="UP001642484">
    <property type="component" value="Unassembled WGS sequence"/>
</dbReference>
<comment type="similarity">
    <text evidence="2 10">Belongs to the SecY/SEC61-alpha family.</text>
</comment>
<name>A0ABP0K486_9DINO</name>
<evidence type="ECO:0000313" key="13">
    <source>
        <dbReference type="EMBL" id="CAK9020977.1"/>
    </source>
</evidence>
<feature type="transmembrane region" description="Helical" evidence="12">
    <location>
        <begin position="172"/>
        <end position="195"/>
    </location>
</feature>
<keyword evidence="14" id="KW-1185">Reference proteome</keyword>
<dbReference type="InterPro" id="IPR030659">
    <property type="entry name" value="SecY_CS"/>
</dbReference>
<keyword evidence="7 9" id="KW-0811">Translocation</keyword>
<evidence type="ECO:0000256" key="6">
    <source>
        <dbReference type="ARBA" id="ARBA00022989"/>
    </source>
</evidence>
<keyword evidence="4 9" id="KW-0812">Transmembrane</keyword>
<proteinExistence type="inferred from homology"/>
<keyword evidence="3 9" id="KW-0813">Transport</keyword>
<keyword evidence="8 12" id="KW-0472">Membrane</keyword>
<evidence type="ECO:0000313" key="14">
    <source>
        <dbReference type="Proteomes" id="UP001642484"/>
    </source>
</evidence>
<evidence type="ECO:0000256" key="3">
    <source>
        <dbReference type="ARBA" id="ARBA00022448"/>
    </source>
</evidence>
<feature type="region of interest" description="Disordered" evidence="11">
    <location>
        <begin position="74"/>
        <end position="98"/>
    </location>
</feature>
<organism evidence="13 14">
    <name type="scientific">Durusdinium trenchii</name>
    <dbReference type="NCBI Taxonomy" id="1381693"/>
    <lineage>
        <taxon>Eukaryota</taxon>
        <taxon>Sar</taxon>
        <taxon>Alveolata</taxon>
        <taxon>Dinophyceae</taxon>
        <taxon>Suessiales</taxon>
        <taxon>Symbiodiniaceae</taxon>
        <taxon>Durusdinium</taxon>
    </lineage>
</organism>
<gene>
    <name evidence="13" type="ORF">CCMP2556_LOCUS14278</name>
</gene>
<evidence type="ECO:0000256" key="11">
    <source>
        <dbReference type="SAM" id="MobiDB-lite"/>
    </source>
</evidence>
<feature type="transmembrane region" description="Helical" evidence="12">
    <location>
        <begin position="240"/>
        <end position="262"/>
    </location>
</feature>
<evidence type="ECO:0000256" key="9">
    <source>
        <dbReference type="RuleBase" id="RU003484"/>
    </source>
</evidence>
<evidence type="ECO:0000256" key="12">
    <source>
        <dbReference type="SAM" id="Phobius"/>
    </source>
</evidence>
<dbReference type="EMBL" id="CAXAMN010007258">
    <property type="protein sequence ID" value="CAK9020977.1"/>
    <property type="molecule type" value="Genomic_DNA"/>
</dbReference>
<dbReference type="PROSITE" id="PS00755">
    <property type="entry name" value="SECY_1"/>
    <property type="match status" value="1"/>
</dbReference>
<evidence type="ECO:0008006" key="15">
    <source>
        <dbReference type="Google" id="ProtNLM"/>
    </source>
</evidence>
<protein>
    <recommendedName>
        <fullName evidence="15">Translocon Sec61/SecY plug domain-containing protein</fullName>
    </recommendedName>
</protein>
<feature type="transmembrane region" description="Helical" evidence="12">
    <location>
        <begin position="215"/>
        <end position="234"/>
    </location>
</feature>
<evidence type="ECO:0000256" key="1">
    <source>
        <dbReference type="ARBA" id="ARBA00004141"/>
    </source>
</evidence>
<dbReference type="PROSITE" id="PS00756">
    <property type="entry name" value="SECY_2"/>
    <property type="match status" value="1"/>
</dbReference>
<evidence type="ECO:0000256" key="8">
    <source>
        <dbReference type="ARBA" id="ARBA00023136"/>
    </source>
</evidence>
<comment type="caution">
    <text evidence="13">The sequence shown here is derived from an EMBL/GenBank/DDBJ whole genome shotgun (WGS) entry which is preliminary data.</text>
</comment>
<reference evidence="13 14" key="1">
    <citation type="submission" date="2024-02" db="EMBL/GenBank/DDBJ databases">
        <authorList>
            <person name="Chen Y."/>
            <person name="Shah S."/>
            <person name="Dougan E. K."/>
            <person name="Thang M."/>
            <person name="Chan C."/>
        </authorList>
    </citation>
    <scope>NUCLEOTIDE SEQUENCE [LARGE SCALE GENOMIC DNA]</scope>
</reference>
<evidence type="ECO:0000256" key="2">
    <source>
        <dbReference type="ARBA" id="ARBA00005751"/>
    </source>
</evidence>
<evidence type="ECO:0000256" key="10">
    <source>
        <dbReference type="RuleBase" id="RU004349"/>
    </source>
</evidence>
<evidence type="ECO:0000256" key="5">
    <source>
        <dbReference type="ARBA" id="ARBA00022927"/>
    </source>
</evidence>
<sequence>MTSWDELFQAAAGAAPDVDEFYEEYGAAPSVSIAGGGDDASEAENSQAEDQEEEVRIQDGESFAEACFAAALEHDEQERPPRARGAMSMQSPGAQTDGRCEEAPLGLGLLSCGSFRFLNLIKPVTCVLPEVEAPDRRIPFKEKVLWTSISLFVFLVCCQIPLYGVLTSKSSLAMLGISPIITSGMVMQLLAGSRIIDVDMTLKEDRALFHGAQKLFGMLITMGEAVAYVMSGMYGSLREIGFMCAILIIIQLFFAGVVVILLDELMQKGYGIGSGISLFIATNICESGPVGENHEPDRSVACSALKLMVFGRCEQPLFKWQMEVLFWEGRRRVCVVSSSCQVPVDFSDH</sequence>
<feature type="region of interest" description="Disordered" evidence="11">
    <location>
        <begin position="29"/>
        <end position="51"/>
    </location>
</feature>
<comment type="subcellular location">
    <subcellularLocation>
        <location evidence="1 9">Membrane</location>
        <topology evidence="1 9">Multi-pass membrane protein</topology>
    </subcellularLocation>
</comment>
<keyword evidence="6 12" id="KW-1133">Transmembrane helix</keyword>
<feature type="compositionally biased region" description="Acidic residues" evidence="11">
    <location>
        <begin position="39"/>
        <end position="51"/>
    </location>
</feature>